<accession>A0ABM1PZE6</accession>
<gene>
    <name evidence="3" type="primary">LOC108620192</name>
</gene>
<feature type="region of interest" description="Disordered" evidence="1">
    <location>
        <begin position="467"/>
        <end position="489"/>
    </location>
</feature>
<dbReference type="Proteomes" id="UP000694904">
    <property type="component" value="Chromosome X"/>
</dbReference>
<keyword evidence="2" id="KW-1185">Reference proteome</keyword>
<dbReference type="GeneID" id="108620192"/>
<evidence type="ECO:0000313" key="2">
    <source>
        <dbReference type="Proteomes" id="UP000694904"/>
    </source>
</evidence>
<proteinExistence type="predicted"/>
<feature type="compositionally biased region" description="Basic residues" evidence="1">
    <location>
        <begin position="291"/>
        <end position="303"/>
    </location>
</feature>
<feature type="region of interest" description="Disordered" evidence="1">
    <location>
        <begin position="525"/>
        <end position="547"/>
    </location>
</feature>
<name>A0ABM1PZE6_DROAR</name>
<feature type="compositionally biased region" description="Pro residues" evidence="1">
    <location>
        <begin position="273"/>
        <end position="289"/>
    </location>
</feature>
<reference evidence="2" key="2">
    <citation type="journal article" date="2016" name="G3 (Bethesda)">
        <title>Genome Evolution in Three Species of Cactophilic Drosophila.</title>
        <authorList>
            <person name="Sanchez-Flores A."/>
            <person name="Penazola F."/>
            <person name="Carpinteyro-Ponce J."/>
            <person name="Nazario-Yepiz N."/>
            <person name="Abreu-Goodger C."/>
            <person name="Machado C.A."/>
            <person name="Markow T.A."/>
        </authorList>
    </citation>
    <scope>NUCLEOTIDE SEQUENCE [LARGE SCALE GENOMIC DNA]</scope>
</reference>
<reference evidence="3" key="3">
    <citation type="submission" date="2025-08" db="UniProtKB">
        <authorList>
            <consortium name="RefSeq"/>
        </authorList>
    </citation>
    <scope>IDENTIFICATION</scope>
    <source>
        <tissue evidence="3">Whole organism</tissue>
    </source>
</reference>
<protein>
    <submittedName>
        <fullName evidence="3">Uncharacterized protein LOC108620192</fullName>
    </submittedName>
</protein>
<dbReference type="RefSeq" id="XP_017872582.1">
    <property type="nucleotide sequence ID" value="XM_018017093.1"/>
</dbReference>
<organism evidence="2 3">
    <name type="scientific">Drosophila arizonae</name>
    <name type="common">Fruit fly</name>
    <dbReference type="NCBI Taxonomy" id="7263"/>
    <lineage>
        <taxon>Eukaryota</taxon>
        <taxon>Metazoa</taxon>
        <taxon>Ecdysozoa</taxon>
        <taxon>Arthropoda</taxon>
        <taxon>Hexapoda</taxon>
        <taxon>Insecta</taxon>
        <taxon>Pterygota</taxon>
        <taxon>Neoptera</taxon>
        <taxon>Endopterygota</taxon>
        <taxon>Diptera</taxon>
        <taxon>Brachycera</taxon>
        <taxon>Muscomorpha</taxon>
        <taxon>Ephydroidea</taxon>
        <taxon>Drosophilidae</taxon>
        <taxon>Drosophila</taxon>
    </lineage>
</organism>
<evidence type="ECO:0000256" key="1">
    <source>
        <dbReference type="SAM" id="MobiDB-lite"/>
    </source>
</evidence>
<feature type="compositionally biased region" description="Basic residues" evidence="1">
    <location>
        <begin position="536"/>
        <end position="547"/>
    </location>
</feature>
<evidence type="ECO:0000313" key="3">
    <source>
        <dbReference type="RefSeq" id="XP_017872582.1"/>
    </source>
</evidence>
<feature type="region of interest" description="Disordered" evidence="1">
    <location>
        <begin position="262"/>
        <end position="310"/>
    </location>
</feature>
<sequence>MNTNIWNSSQMAGTGGALKALAKNLANQLNLNRTEMKRVVARVISECHGQGHVGDYNGHMFYVKPERIDMTKQITHSKEAFDDMLQQKRMRSKKPLPRPPTASRSLTYKMTVDGKKEKSLTGVIIDQNHLRKRGQPAEIVVQMSKSVTNNKSRQAIKRKPAAQSNNQLLIKKQPSGRPATLSTPKILKKFQKKPKIAQLVQRKSVIKNVTKITKLTKPKVLIAKNQKSRPALQPAKLSLAPSLAQPRMRAGNAVRPSTVAMKLSPKKTRSEPPSCPRTPVPSVAPPPKKPGILKKSKSVKLPRVKSSNSCRIVPEERPKKKSKRLTAGGIYPKVSRTKTSAAKKREKVPWRLAYKFQSNASAVYRPNPPVTKPKLKSKATPILVSKSRQLMTANSCRRLRLKRSQARMAKDLERDEAIDDPERLEAGSLHNSRSRVIPNPKHKVKRPYKISARLLELAQPSLHRRFVPQPAPQYNRPPVFKPKHKLRPRRRRNRVIVDSSLGSIEGMRPTSRSGLSPAKRNLTLAFMNKEGPRSPRTPRPRRSVLWR</sequence>
<reference evidence="2" key="1">
    <citation type="journal article" date="1997" name="Nucleic Acids Res.">
        <title>tRNAscan-SE: a program for improved detection of transfer RNA genes in genomic sequence.</title>
        <authorList>
            <person name="Lowe T.M."/>
            <person name="Eddy S.R."/>
        </authorList>
    </citation>
    <scope>NUCLEOTIDE SEQUENCE [LARGE SCALE GENOMIC DNA]</scope>
</reference>